<dbReference type="PANTHER" id="PTHR38150">
    <property type="entry name" value="EF-HAND DOMAIN-CONTAINING PROTEIN"/>
    <property type="match status" value="1"/>
</dbReference>
<sequence length="314" mass="35620">MGWDTACDAAPWGGTPLVTRPCALSFGLWCKGRLMYSKTRQVKKVEVNEPTFQPALSEKTHMIAEARRSKQPQSLQMQLHVTPPTDVKLEGVRRELRDREMAECTFSPAINNRGQAGRVSNRRYMQEMEKRKMEKKCQPSWSSIQDRELQECTFKPTINTSKSYKTNFKPTARHKGEEKVVERLKAAQQERDRVSTMKDIRYIEDVNKGWEKREKTTKAAPFNLTAKGSKRKPELYIDVQLGGGRKGRIGVCRGDQPDKLAANFARVYALDADVKKQLVALIETRIQELNDAHDGVGADSEYDALEKEAGNADA</sequence>
<feature type="compositionally biased region" description="Basic and acidic residues" evidence="1">
    <location>
        <begin position="304"/>
        <end position="314"/>
    </location>
</feature>
<organism evidence="2 3">
    <name type="scientific">Cymbomonas tetramitiformis</name>
    <dbReference type="NCBI Taxonomy" id="36881"/>
    <lineage>
        <taxon>Eukaryota</taxon>
        <taxon>Viridiplantae</taxon>
        <taxon>Chlorophyta</taxon>
        <taxon>Pyramimonadophyceae</taxon>
        <taxon>Pyramimonadales</taxon>
        <taxon>Pyramimonadaceae</taxon>
        <taxon>Cymbomonas</taxon>
    </lineage>
</organism>
<evidence type="ECO:0000313" key="2">
    <source>
        <dbReference type="EMBL" id="KAK3257852.1"/>
    </source>
</evidence>
<evidence type="ECO:0000256" key="1">
    <source>
        <dbReference type="SAM" id="MobiDB-lite"/>
    </source>
</evidence>
<feature type="region of interest" description="Disordered" evidence="1">
    <location>
        <begin position="293"/>
        <end position="314"/>
    </location>
</feature>
<reference evidence="2 3" key="1">
    <citation type="journal article" date="2015" name="Genome Biol. Evol.">
        <title>Comparative Genomics of a Bacterivorous Green Alga Reveals Evolutionary Causalities and Consequences of Phago-Mixotrophic Mode of Nutrition.</title>
        <authorList>
            <person name="Burns J.A."/>
            <person name="Paasch A."/>
            <person name="Narechania A."/>
            <person name="Kim E."/>
        </authorList>
    </citation>
    <scope>NUCLEOTIDE SEQUENCE [LARGE SCALE GENOMIC DNA]</scope>
    <source>
        <strain evidence="2 3">PLY_AMNH</strain>
    </source>
</reference>
<accession>A0AAE0KRB0</accession>
<proteinExistence type="predicted"/>
<dbReference type="PANTHER" id="PTHR38150:SF1">
    <property type="entry name" value="PFU DOMAIN-CONTAINING PROTEIN"/>
    <property type="match status" value="1"/>
</dbReference>
<comment type="caution">
    <text evidence="2">The sequence shown here is derived from an EMBL/GenBank/DDBJ whole genome shotgun (WGS) entry which is preliminary data.</text>
</comment>
<keyword evidence="3" id="KW-1185">Reference proteome</keyword>
<gene>
    <name evidence="2" type="ORF">CYMTET_33077</name>
</gene>
<protein>
    <submittedName>
        <fullName evidence="2">Uncharacterized protein</fullName>
    </submittedName>
</protein>
<dbReference type="EMBL" id="LGRX02020055">
    <property type="protein sequence ID" value="KAK3257852.1"/>
    <property type="molecule type" value="Genomic_DNA"/>
</dbReference>
<name>A0AAE0KRB0_9CHLO</name>
<evidence type="ECO:0000313" key="3">
    <source>
        <dbReference type="Proteomes" id="UP001190700"/>
    </source>
</evidence>
<dbReference type="Proteomes" id="UP001190700">
    <property type="component" value="Unassembled WGS sequence"/>
</dbReference>
<dbReference type="AlphaFoldDB" id="A0AAE0KRB0"/>